<feature type="domain" description="TonB-dependent receptor plug" evidence="9">
    <location>
        <begin position="115"/>
        <end position="224"/>
    </location>
</feature>
<dbReference type="Gene3D" id="2.40.170.20">
    <property type="entry name" value="TonB-dependent receptor, beta-barrel domain"/>
    <property type="match status" value="1"/>
</dbReference>
<dbReference type="Pfam" id="PF13715">
    <property type="entry name" value="CarbopepD_reg_2"/>
    <property type="match status" value="1"/>
</dbReference>
<comment type="subcellular location">
    <subcellularLocation>
        <location evidence="1 7">Cell outer membrane</location>
        <topology evidence="1 7">Multi-pass membrane protein</topology>
    </subcellularLocation>
</comment>
<keyword evidence="8" id="KW-0732">Signal</keyword>
<dbReference type="EMBL" id="AQHW01000013">
    <property type="protein sequence ID" value="KKB57311.1"/>
    <property type="molecule type" value="Genomic_DNA"/>
</dbReference>
<feature type="chain" id="PRO_5002489992" evidence="8">
    <location>
        <begin position="23"/>
        <end position="1041"/>
    </location>
</feature>
<dbReference type="InterPro" id="IPR008969">
    <property type="entry name" value="CarboxyPept-like_regulatory"/>
</dbReference>
<dbReference type="GO" id="GO:0009279">
    <property type="term" value="C:cell outer membrane"/>
    <property type="evidence" value="ECO:0007669"/>
    <property type="project" value="UniProtKB-SubCell"/>
</dbReference>
<name>A0A0F5JHM4_9BACT</name>
<evidence type="ECO:0000256" key="8">
    <source>
        <dbReference type="SAM" id="SignalP"/>
    </source>
</evidence>
<evidence type="ECO:0000259" key="9">
    <source>
        <dbReference type="Pfam" id="PF07715"/>
    </source>
</evidence>
<dbReference type="STRING" id="1203610.HMPREF1536_02032"/>
<reference evidence="10 11" key="1">
    <citation type="submission" date="2013-04" db="EMBL/GenBank/DDBJ databases">
        <title>The Genome Sequence of Parabacteroides gordonii DSM 23371.</title>
        <authorList>
            <consortium name="The Broad Institute Genomics Platform"/>
            <person name="Earl A."/>
            <person name="Ward D."/>
            <person name="Feldgarden M."/>
            <person name="Gevers D."/>
            <person name="Martens E."/>
            <person name="Sakamoto M."/>
            <person name="Benno Y."/>
            <person name="Suzuki N."/>
            <person name="Matsunaga N."/>
            <person name="Koshihara K."/>
            <person name="Seki M."/>
            <person name="Komiya H."/>
            <person name="Walker B."/>
            <person name="Young S."/>
            <person name="Zeng Q."/>
            <person name="Gargeya S."/>
            <person name="Fitzgerald M."/>
            <person name="Haas B."/>
            <person name="Abouelleil A."/>
            <person name="Allen A.W."/>
            <person name="Alvarado L."/>
            <person name="Arachchi H.M."/>
            <person name="Berlin A.M."/>
            <person name="Chapman S.B."/>
            <person name="Gainer-Dewar J."/>
            <person name="Goldberg J."/>
            <person name="Griggs A."/>
            <person name="Gujja S."/>
            <person name="Hansen M."/>
            <person name="Howarth C."/>
            <person name="Imamovic A."/>
            <person name="Ireland A."/>
            <person name="Larimer J."/>
            <person name="McCowan C."/>
            <person name="Murphy C."/>
            <person name="Pearson M."/>
            <person name="Poon T.W."/>
            <person name="Priest M."/>
            <person name="Roberts A."/>
            <person name="Saif S."/>
            <person name="Shea T."/>
            <person name="Sisk P."/>
            <person name="Sykes S."/>
            <person name="Wortman J."/>
            <person name="Nusbaum C."/>
            <person name="Birren B."/>
        </authorList>
    </citation>
    <scope>NUCLEOTIDE SEQUENCE [LARGE SCALE GENOMIC DNA]</scope>
    <source>
        <strain evidence="10 11">MS-1</strain>
    </source>
</reference>
<keyword evidence="6 7" id="KW-0998">Cell outer membrane</keyword>
<dbReference type="PROSITE" id="PS52016">
    <property type="entry name" value="TONB_DEPENDENT_REC_3"/>
    <property type="match status" value="1"/>
</dbReference>
<dbReference type="Proteomes" id="UP000033035">
    <property type="component" value="Unassembled WGS sequence"/>
</dbReference>
<dbReference type="Gene3D" id="2.60.40.1120">
    <property type="entry name" value="Carboxypeptidase-like, regulatory domain"/>
    <property type="match status" value="1"/>
</dbReference>
<keyword evidence="11" id="KW-1185">Reference proteome</keyword>
<dbReference type="InterPro" id="IPR037066">
    <property type="entry name" value="Plug_dom_sf"/>
</dbReference>
<feature type="signal peptide" evidence="8">
    <location>
        <begin position="1"/>
        <end position="22"/>
    </location>
</feature>
<dbReference type="AlphaFoldDB" id="A0A0F5JHM4"/>
<keyword evidence="3 7" id="KW-1134">Transmembrane beta strand</keyword>
<dbReference type="HOGENOM" id="CLU_004317_0_2_10"/>
<dbReference type="SUPFAM" id="SSF56935">
    <property type="entry name" value="Porins"/>
    <property type="match status" value="1"/>
</dbReference>
<dbReference type="Pfam" id="PF07715">
    <property type="entry name" value="Plug"/>
    <property type="match status" value="1"/>
</dbReference>
<evidence type="ECO:0000256" key="4">
    <source>
        <dbReference type="ARBA" id="ARBA00022692"/>
    </source>
</evidence>
<dbReference type="InterPro" id="IPR012910">
    <property type="entry name" value="Plug_dom"/>
</dbReference>
<dbReference type="InterPro" id="IPR039426">
    <property type="entry name" value="TonB-dep_rcpt-like"/>
</dbReference>
<dbReference type="FunFam" id="2.60.40.1120:FF:000003">
    <property type="entry name" value="Outer membrane protein Omp121"/>
    <property type="match status" value="1"/>
</dbReference>
<evidence type="ECO:0000256" key="2">
    <source>
        <dbReference type="ARBA" id="ARBA00022448"/>
    </source>
</evidence>
<dbReference type="SUPFAM" id="SSF49464">
    <property type="entry name" value="Carboxypeptidase regulatory domain-like"/>
    <property type="match status" value="1"/>
</dbReference>
<evidence type="ECO:0000256" key="6">
    <source>
        <dbReference type="ARBA" id="ARBA00023237"/>
    </source>
</evidence>
<sequence length="1041" mass="115731">MKQIKIFSILMMLVLCCGTMFAQNATITGIITDANTSEPLLGASVVLKGTTQGTVSDMDGNYSITATPGATLVFSYIGYDTKEIRVGNQNVINVALSEDSQSIDEVIVVGTVMRKSDLTGAVGSVSGEVLKEKPVTDINQALQGRVAGVFISSAAKPGDNSSIKIRGINTINGATDPIYVVDGLIMDNYGGGFNAVNLNDVSSIEVLKDASATALYGSRAANGVVLITTKKGSKGEGKVSYDGWIGVRSYAKRPETMNSKQLFELRRDAAMNSFAARHPNATEAEINANLQNRIMTPYNPLGGGGYVFGQYELDAYNNPNFQDYDWLDEVTRNAIEHNHSLSFAGGSDKGTYFISLGFANQEGMVKNLSNKNITGRVNVDYNVKSWLKVGTNTSFIRTESEIAENDDVFDKARGANPMLPIDYDLLTLNYGDRIDENYFNPLGTMRIDHDRIRNRFISSNFLNINPIKGLNFRTTFSLNHLEESTFRYQPNDIQQAIRYSNHGETQHKRDNVTMWQWDNTISYDNTFGGVHRINAMLGTSASNNSRNYTNATGRGFDSNLLGYHNIGASEQTGDRRIESDFYSSSLMSYYLRANYTYDNKYYLTVTARYDGSSKFGKDYRWGLFPSFSGAWNITQEDFMQDQTIFDQLKLRLGYGIVGNQEIDNYAFLTLYKPNVTTGSTTYVPDSKKGTSDITWEGQRQFNLGFDMAFLNNRIKFSADYFNIINSDLLLTRNLAETSGFKTAVMNIGEIKNRGVEFTVDVNALKTKDWEWNISANFSRDRNKVTKLYGDGVEFIKKYNGDHNLEKEGNLFLGQSRNTIYIWKTGGIAQVGDMDRLNQINWQGKNVSPGDLYPLDVSGPDGVPDGKIDDEYDRVVVGSPDPKFYGGFSTDLSYKGLSLNLVFNYSYGAKKLSPLYETLVGSTGSSLASVDLLDRWTPENTGAKFPRPMYQDGNDSAPSYNPFSASQMDFSVQKASYLRLSTLTLAYTLPGKIVNSLKLDNLRVYGTASNVFCLTPYKGYDPETGDWYPPTRMFVFGLNVSF</sequence>
<evidence type="ECO:0000256" key="3">
    <source>
        <dbReference type="ARBA" id="ARBA00022452"/>
    </source>
</evidence>
<evidence type="ECO:0000256" key="7">
    <source>
        <dbReference type="PROSITE-ProRule" id="PRU01360"/>
    </source>
</evidence>
<dbReference type="PATRIC" id="fig|1203610.3.peg.2083"/>
<keyword evidence="5 7" id="KW-0472">Membrane</keyword>
<dbReference type="Gene3D" id="2.170.130.10">
    <property type="entry name" value="TonB-dependent receptor, plug domain"/>
    <property type="match status" value="1"/>
</dbReference>
<protein>
    <submittedName>
        <fullName evidence="10">SusC/RagA family TonB-linked outer membrane protein</fullName>
    </submittedName>
</protein>
<evidence type="ECO:0000313" key="11">
    <source>
        <dbReference type="Proteomes" id="UP000033035"/>
    </source>
</evidence>
<evidence type="ECO:0000256" key="1">
    <source>
        <dbReference type="ARBA" id="ARBA00004571"/>
    </source>
</evidence>
<keyword evidence="4 7" id="KW-0812">Transmembrane</keyword>
<evidence type="ECO:0000313" key="10">
    <source>
        <dbReference type="EMBL" id="KKB57311.1"/>
    </source>
</evidence>
<proteinExistence type="inferred from homology"/>
<comment type="caution">
    <text evidence="10">The sequence shown here is derived from an EMBL/GenBank/DDBJ whole genome shotgun (WGS) entry which is preliminary data.</text>
</comment>
<dbReference type="InterPro" id="IPR036942">
    <property type="entry name" value="Beta-barrel_TonB_sf"/>
</dbReference>
<gene>
    <name evidence="10" type="ORF">HMPREF1536_02032</name>
</gene>
<dbReference type="NCBIfam" id="TIGR04057">
    <property type="entry name" value="SusC_RagA_signa"/>
    <property type="match status" value="1"/>
</dbReference>
<accession>A0A0F5JHM4</accession>
<dbReference type="InterPro" id="IPR023996">
    <property type="entry name" value="TonB-dep_OMP_SusC/RagA"/>
</dbReference>
<comment type="similarity">
    <text evidence="7">Belongs to the TonB-dependent receptor family.</text>
</comment>
<dbReference type="InterPro" id="IPR023997">
    <property type="entry name" value="TonB-dep_OMP_SusC/RagA_CS"/>
</dbReference>
<evidence type="ECO:0000256" key="5">
    <source>
        <dbReference type="ARBA" id="ARBA00023136"/>
    </source>
</evidence>
<dbReference type="NCBIfam" id="TIGR04056">
    <property type="entry name" value="OMP_RagA_SusC"/>
    <property type="match status" value="1"/>
</dbReference>
<keyword evidence="2 7" id="KW-0813">Transport</keyword>
<organism evidence="10 11">
    <name type="scientific">Parabacteroides gordonii MS-1 = DSM 23371</name>
    <dbReference type="NCBI Taxonomy" id="1203610"/>
    <lineage>
        <taxon>Bacteria</taxon>
        <taxon>Pseudomonadati</taxon>
        <taxon>Bacteroidota</taxon>
        <taxon>Bacteroidia</taxon>
        <taxon>Bacteroidales</taxon>
        <taxon>Tannerellaceae</taxon>
        <taxon>Parabacteroides</taxon>
    </lineage>
</organism>
<dbReference type="RefSeq" id="WP_028730234.1">
    <property type="nucleotide sequence ID" value="NZ_KE386765.1"/>
</dbReference>